<sequence>MYSYPQYHPDFYENQGHWEEFHHPLSPNQYEMYDENDYYYPEPINNKRHGQYDTSLRRKPGTMDEYFTQHPLTPNRYADTYYPAPDYYYYEPAEDETNDIYYYHQSPHHRHGARSASPSKRKDRNIQHSRLRHKSSLKKSEAWIQPTPFVNPQPMILDPMMNLQQQQQQQQQQQILGICTTDAMMPVIPNNFGLMPQAPMINHTQPYFMPLPSASANYPPSFAFHHPQQQQAMLSFVQPMPPPLLLNDLFNTLSIQDNSNKSKAVNETDQTGTTNANQESSPAQQEQQPKTTPSTPMARPMQVPLQRRRSMMETVLSSFSLLGDNQSSTNLAHKSWDPSTYVSLNEALRLGTTSKANDTDAKNDSAISSSLSPRSVGSAPSAVAASSTKNEEGGSTALSRRDSLKLSQKMNALQSRHYIWCYKPQNEEAALWAAFDVKNQRKLDHHYAKLTSKKQQMIQQQQQQQQQQKENDNDPATVVAADTTATTSFLPDDVITLSKQSQLCGPVIVSLNKATAWCFDNDSSFSFGSSGQKHILLDIACLPSQQNRFVVSNQLVSKDPVVRRSKSVDGGLATKFINSVFKR</sequence>
<feature type="region of interest" description="Disordered" evidence="1">
    <location>
        <begin position="106"/>
        <end position="138"/>
    </location>
</feature>
<evidence type="ECO:0000256" key="1">
    <source>
        <dbReference type="SAM" id="MobiDB-lite"/>
    </source>
</evidence>
<feature type="compositionally biased region" description="Low complexity" evidence="1">
    <location>
        <begin position="276"/>
        <end position="289"/>
    </location>
</feature>
<feature type="compositionally biased region" description="Basic residues" evidence="1">
    <location>
        <begin position="106"/>
        <end position="137"/>
    </location>
</feature>
<dbReference type="GeneID" id="89948788"/>
<dbReference type="RefSeq" id="XP_064677336.1">
    <property type="nucleotide sequence ID" value="XM_064824400.1"/>
</dbReference>
<feature type="region of interest" description="Disordered" evidence="1">
    <location>
        <begin position="353"/>
        <end position="402"/>
    </location>
</feature>
<organism evidence="2 3">
    <name type="scientific">Mucor velutinosus</name>
    <dbReference type="NCBI Taxonomy" id="708070"/>
    <lineage>
        <taxon>Eukaryota</taxon>
        <taxon>Fungi</taxon>
        <taxon>Fungi incertae sedis</taxon>
        <taxon>Mucoromycota</taxon>
        <taxon>Mucoromycotina</taxon>
        <taxon>Mucoromycetes</taxon>
        <taxon>Mucorales</taxon>
        <taxon>Mucorineae</taxon>
        <taxon>Mucoraceae</taxon>
        <taxon>Mucor</taxon>
    </lineage>
</organism>
<reference evidence="2 3" key="1">
    <citation type="submission" date="2022-11" db="EMBL/GenBank/DDBJ databases">
        <title>Mucor velutinosus strain NIH1002 WGS.</title>
        <authorList>
            <person name="Subramanian P."/>
            <person name="Mullikin J.C."/>
            <person name="Segre J.A."/>
            <person name="Zelazny A.M."/>
        </authorList>
    </citation>
    <scope>NUCLEOTIDE SEQUENCE [LARGE SCALE GENOMIC DNA]</scope>
    <source>
        <strain evidence="2 3">NIH1002</strain>
    </source>
</reference>
<dbReference type="Proteomes" id="UP001304243">
    <property type="component" value="Unassembled WGS sequence"/>
</dbReference>
<keyword evidence="3" id="KW-1185">Reference proteome</keyword>
<protein>
    <submittedName>
        <fullName evidence="2">Uncharacterized protein</fullName>
    </submittedName>
</protein>
<evidence type="ECO:0000313" key="3">
    <source>
        <dbReference type="Proteomes" id="UP001304243"/>
    </source>
</evidence>
<feature type="compositionally biased region" description="Low complexity" evidence="1">
    <location>
        <begin position="372"/>
        <end position="387"/>
    </location>
</feature>
<proteinExistence type="predicted"/>
<feature type="compositionally biased region" description="Polar residues" evidence="1">
    <location>
        <begin position="261"/>
        <end position="275"/>
    </location>
</feature>
<dbReference type="AlphaFoldDB" id="A0AAN7D839"/>
<dbReference type="EMBL" id="JASEJX010000033">
    <property type="protein sequence ID" value="KAK4510670.1"/>
    <property type="molecule type" value="Genomic_DNA"/>
</dbReference>
<gene>
    <name evidence="2" type="ORF">ATC70_005102</name>
</gene>
<accession>A0AAN7D839</accession>
<feature type="region of interest" description="Disordered" evidence="1">
    <location>
        <begin position="261"/>
        <end position="301"/>
    </location>
</feature>
<name>A0AAN7D839_9FUNG</name>
<feature type="compositionally biased region" description="Low complexity" evidence="1">
    <location>
        <begin position="455"/>
        <end position="468"/>
    </location>
</feature>
<evidence type="ECO:0000313" key="2">
    <source>
        <dbReference type="EMBL" id="KAK4510670.1"/>
    </source>
</evidence>
<feature type="region of interest" description="Disordered" evidence="1">
    <location>
        <begin position="451"/>
        <end position="475"/>
    </location>
</feature>
<comment type="caution">
    <text evidence="2">The sequence shown here is derived from an EMBL/GenBank/DDBJ whole genome shotgun (WGS) entry which is preliminary data.</text>
</comment>